<organism evidence="3 4">
    <name type="scientific">Sanguibacter inulinus</name>
    <dbReference type="NCBI Taxonomy" id="60922"/>
    <lineage>
        <taxon>Bacteria</taxon>
        <taxon>Bacillati</taxon>
        <taxon>Actinomycetota</taxon>
        <taxon>Actinomycetes</taxon>
        <taxon>Micrococcales</taxon>
        <taxon>Sanguibacteraceae</taxon>
        <taxon>Sanguibacter</taxon>
    </lineage>
</organism>
<dbReference type="InterPro" id="IPR019080">
    <property type="entry name" value="YqaJ_viral_recombinase"/>
</dbReference>
<dbReference type="Gene3D" id="3.90.320.10">
    <property type="match status" value="1"/>
</dbReference>
<feature type="domain" description="YqaJ viral recombinase" evidence="2">
    <location>
        <begin position="22"/>
        <end position="156"/>
    </location>
</feature>
<keyword evidence="4" id="KW-1185">Reference proteome</keyword>
<dbReference type="EMBL" id="JACBYE010000009">
    <property type="protein sequence ID" value="NYS93079.1"/>
    <property type="molecule type" value="Genomic_DNA"/>
</dbReference>
<dbReference type="InterPro" id="IPR011604">
    <property type="entry name" value="PDDEXK-like_dom_sf"/>
</dbReference>
<dbReference type="Pfam" id="PF09588">
    <property type="entry name" value="YqaJ"/>
    <property type="match status" value="1"/>
</dbReference>
<dbReference type="NCBIfam" id="TIGR03033">
    <property type="entry name" value="phage_rel_nuc"/>
    <property type="match status" value="1"/>
</dbReference>
<dbReference type="InterPro" id="IPR011335">
    <property type="entry name" value="Restrct_endonuc-II-like"/>
</dbReference>
<name>A0A853ER78_9MICO</name>
<gene>
    <name evidence="3" type="ORF">HZZ10_05990</name>
</gene>
<evidence type="ECO:0000256" key="1">
    <source>
        <dbReference type="SAM" id="MobiDB-lite"/>
    </source>
</evidence>
<evidence type="ECO:0000313" key="4">
    <source>
        <dbReference type="Proteomes" id="UP000561011"/>
    </source>
</evidence>
<dbReference type="Proteomes" id="UP000561011">
    <property type="component" value="Unassembled WGS sequence"/>
</dbReference>
<dbReference type="InterPro" id="IPR051703">
    <property type="entry name" value="NF-kappa-B_Signaling_Reg"/>
</dbReference>
<evidence type="ECO:0000313" key="3">
    <source>
        <dbReference type="EMBL" id="NYS93079.1"/>
    </source>
</evidence>
<feature type="region of interest" description="Disordered" evidence="1">
    <location>
        <begin position="315"/>
        <end position="341"/>
    </location>
</feature>
<dbReference type="InterPro" id="IPR017482">
    <property type="entry name" value="Lambda-type_endonuclease"/>
</dbReference>
<evidence type="ECO:0000259" key="2">
    <source>
        <dbReference type="Pfam" id="PF09588"/>
    </source>
</evidence>
<dbReference type="RefSeq" id="WP_179912812.1">
    <property type="nucleotide sequence ID" value="NZ_JACBYE010000009.1"/>
</dbReference>
<dbReference type="AlphaFoldDB" id="A0A853ER78"/>
<dbReference type="PANTHER" id="PTHR46609">
    <property type="entry name" value="EXONUCLEASE, PHAGE-TYPE/RECB, C-TERMINAL DOMAIN-CONTAINING PROTEIN"/>
    <property type="match status" value="1"/>
</dbReference>
<accession>A0A853ER78</accession>
<proteinExistence type="predicted"/>
<protein>
    <submittedName>
        <fullName evidence="3">YqaJ viral recombinase family protein</fullName>
    </submittedName>
</protein>
<sequence>MSANWSAPNSELVLPVDPDMTEWLTLRRAGLGGTDAATIMGANKFSNLFSMWMDKTSTLPPENLSSDLLWFGHEVEPMMRRRFTTETNIATRRVGTLRSKTHPFMQANIDGLTADGGILEIKSTDWFTDAGKEWTGGDIPDHPWWQVQHCLAVSGRSHGWFVALVGRKFVIAGPIERDEEAIERLIAAEKAFWEQYVAGQVAPPINFETIDEDEARSRFPVATPDATVAIDAQPIPEIWADHLEAFLTARTTESDAKKAKEAAKAKLMGLIGDKQLLTLDGKPVLKWGQTAGASYLDGDEVVRRLAEIEGKTEFEVRREHTKKRADTRSLTVVKQKQEKAA</sequence>
<dbReference type="PANTHER" id="PTHR46609:SF6">
    <property type="entry name" value="EXONUCLEASE, PHAGE-TYPE_RECB, C-TERMINAL DOMAIN-CONTAINING PROTEIN-RELATED"/>
    <property type="match status" value="1"/>
</dbReference>
<comment type="caution">
    <text evidence="3">The sequence shown here is derived from an EMBL/GenBank/DDBJ whole genome shotgun (WGS) entry which is preliminary data.</text>
</comment>
<dbReference type="SUPFAM" id="SSF52980">
    <property type="entry name" value="Restriction endonuclease-like"/>
    <property type="match status" value="1"/>
</dbReference>
<reference evidence="3 4" key="1">
    <citation type="submission" date="2020-07" db="EMBL/GenBank/DDBJ databases">
        <title>MOT database genomes.</title>
        <authorList>
            <person name="Joseph S."/>
            <person name="Aduse-Opoku J."/>
            <person name="Hashim A."/>
            <person name="Wade W."/>
            <person name="Curtis M."/>
        </authorList>
    </citation>
    <scope>NUCLEOTIDE SEQUENCE [LARGE SCALE GENOMIC DNA]</scope>
    <source>
        <strain evidence="3 4">DSM 100099</strain>
    </source>
</reference>